<comment type="caution">
    <text evidence="3">The sequence shown here is derived from an EMBL/GenBank/DDBJ whole genome shotgun (WGS) entry which is preliminary data.</text>
</comment>
<evidence type="ECO:0000313" key="4">
    <source>
        <dbReference type="Proteomes" id="UP000703269"/>
    </source>
</evidence>
<proteinExistence type="predicted"/>
<feature type="compositionally biased region" description="Basic and acidic residues" evidence="1">
    <location>
        <begin position="730"/>
        <end position="744"/>
    </location>
</feature>
<gene>
    <name evidence="3" type="ORF">PsYK624_082240</name>
</gene>
<reference evidence="3 4" key="1">
    <citation type="submission" date="2021-08" db="EMBL/GenBank/DDBJ databases">
        <title>Draft Genome Sequence of Phanerochaete sordida strain YK-624.</title>
        <authorList>
            <person name="Mori T."/>
            <person name="Dohra H."/>
            <person name="Suzuki T."/>
            <person name="Kawagishi H."/>
            <person name="Hirai H."/>
        </authorList>
    </citation>
    <scope>NUCLEOTIDE SEQUENCE [LARGE SCALE GENOMIC DNA]</scope>
    <source>
        <strain evidence="3 4">YK-624</strain>
    </source>
</reference>
<keyword evidence="4" id="KW-1185">Reference proteome</keyword>
<feature type="compositionally biased region" description="Basic and acidic residues" evidence="1">
    <location>
        <begin position="848"/>
        <end position="862"/>
    </location>
</feature>
<feature type="region of interest" description="Disordered" evidence="1">
    <location>
        <begin position="110"/>
        <end position="131"/>
    </location>
</feature>
<evidence type="ECO:0000256" key="1">
    <source>
        <dbReference type="SAM" id="MobiDB-lite"/>
    </source>
</evidence>
<dbReference type="Proteomes" id="UP000703269">
    <property type="component" value="Unassembled WGS sequence"/>
</dbReference>
<feature type="compositionally biased region" description="Basic residues" evidence="1">
    <location>
        <begin position="877"/>
        <end position="886"/>
    </location>
</feature>
<name>A0A9P3GC73_9APHY</name>
<feature type="region of interest" description="Disordered" evidence="1">
    <location>
        <begin position="818"/>
        <end position="886"/>
    </location>
</feature>
<dbReference type="EMBL" id="BPQB01000024">
    <property type="protein sequence ID" value="GJE92071.1"/>
    <property type="molecule type" value="Genomic_DNA"/>
</dbReference>
<feature type="compositionally biased region" description="Pro residues" evidence="1">
    <location>
        <begin position="778"/>
        <end position="792"/>
    </location>
</feature>
<feature type="region of interest" description="Disordered" evidence="1">
    <location>
        <begin position="378"/>
        <end position="404"/>
    </location>
</feature>
<sequence length="886" mass="98909">MDIIPTDPIFLPEYAWNVLLNEHERQHLALSLTGYFVGHMPLPQFFADHFPGAQVLDDGNRTLGDYEAFGKSKKEREMYGPWAAAMQQEDLPVNTAILISSDATTELSKLKPDNGLQVPPNDQVSRHRMPGPTSRVLKAAFNFMTMDFVVEGKFEDEVMPFTLVWVAGASIESQGGSSARGQLALYAAKQMVHQHRTAVYQVILNRKFAQIVRWDRAGAIVSESFDPTVVPWVPRLVRAYYQMGRRERGHDITVLPASPSETRHYRTAIPLWLFRIGRNQAQIEEYLGMPSKLPVEKVAVTDERSPSKVRYVLTSQPFYSEYGPLGYGMRLYLAVNPDGPEVYTMRDSWRVDGTVSEYATYRALFDAGVSHTFQVESGGDVFEPGETEPQKTTTQDAAASPDNAPWRGPCNGPPKMHARVHQRHLEPVGFPVHLVKSCRELLMVFRDALHAVKDSWDKLRLIHGDITPKRIQWVLREGGGITGILCGWHNAHRYKERAGYAAATSQFMSIRLMKAASDGAAVHPELIDEVESWFWCFVYAALVYIEPKNDRILMQDGDFFSPNKEQVNAKGKITSLDYIHKEGYLRNQLHEIKFTCRPLSDIFQLFVRTWRNYYSLLSVDEEFRSPEFASLAATVADPQWYLHQIELALKQLGWEGQMIRGLSPAKDQLSKKDQPSLSQAVRIQGLPHTYPAGKATPPTVVNAVGKTTDGTRVSRKASTLTLDFNIGNKRPADGDLRSAGDKENSSVSVHPPILVAPPTRMSPEELARRTRKLKKLPPQVPAPLPGPKPGPVPLASGDPALAVPDDADVQMTAASALPQAPSSTAQDVLQHISAPQTPKRKKGGFLQKVRDTVTPKKTKEADQPLSPVKAKTPMRGLVRRMRGKGK</sequence>
<protein>
    <recommendedName>
        <fullName evidence="2">Fungal-type protein kinase domain-containing protein</fullName>
    </recommendedName>
</protein>
<organism evidence="3 4">
    <name type="scientific">Phanerochaete sordida</name>
    <dbReference type="NCBI Taxonomy" id="48140"/>
    <lineage>
        <taxon>Eukaryota</taxon>
        <taxon>Fungi</taxon>
        <taxon>Dikarya</taxon>
        <taxon>Basidiomycota</taxon>
        <taxon>Agaricomycotina</taxon>
        <taxon>Agaricomycetes</taxon>
        <taxon>Polyporales</taxon>
        <taxon>Phanerochaetaceae</taxon>
        <taxon>Phanerochaete</taxon>
    </lineage>
</organism>
<feature type="domain" description="Fungal-type protein kinase" evidence="2">
    <location>
        <begin position="172"/>
        <end position="539"/>
    </location>
</feature>
<feature type="region of interest" description="Disordered" evidence="1">
    <location>
        <begin position="729"/>
        <end position="796"/>
    </location>
</feature>
<accession>A0A9P3GC73</accession>
<dbReference type="Pfam" id="PF17667">
    <property type="entry name" value="Pkinase_fungal"/>
    <property type="match status" value="1"/>
</dbReference>
<dbReference type="AlphaFoldDB" id="A0A9P3GC73"/>
<dbReference type="InterPro" id="IPR040976">
    <property type="entry name" value="Pkinase_fungal"/>
</dbReference>
<evidence type="ECO:0000259" key="2">
    <source>
        <dbReference type="Pfam" id="PF17667"/>
    </source>
</evidence>
<dbReference type="OrthoDB" id="2755887at2759"/>
<evidence type="ECO:0000313" key="3">
    <source>
        <dbReference type="EMBL" id="GJE92071.1"/>
    </source>
</evidence>